<proteinExistence type="predicted"/>
<comment type="caution">
    <text evidence="1">The sequence shown here is derived from an EMBL/GenBank/DDBJ whole genome shotgun (WGS) entry which is preliminary data.</text>
</comment>
<dbReference type="RefSeq" id="WP_113966413.1">
    <property type="nucleotide sequence ID" value="NZ_QNRP01000004.1"/>
</dbReference>
<evidence type="ECO:0000313" key="1">
    <source>
        <dbReference type="EMBL" id="RCU56938.1"/>
    </source>
</evidence>
<evidence type="ECO:0000313" key="2">
    <source>
        <dbReference type="Proteomes" id="UP000252249"/>
    </source>
</evidence>
<protein>
    <submittedName>
        <fullName evidence="1">Uncharacterized protein</fullName>
    </submittedName>
</protein>
<organism evidence="1 2">
    <name type="scientific">Oceanihabitans sediminis</name>
    <dbReference type="NCBI Taxonomy" id="1812012"/>
    <lineage>
        <taxon>Bacteria</taxon>
        <taxon>Pseudomonadati</taxon>
        <taxon>Bacteroidota</taxon>
        <taxon>Flavobacteriia</taxon>
        <taxon>Flavobacteriales</taxon>
        <taxon>Flavobacteriaceae</taxon>
        <taxon>Oceanihabitans</taxon>
    </lineage>
</organism>
<sequence>MRKLKLIWDFRGPEALKTAEHHVIHLKEYSERQSNNVYAIDHEVINEVHVIAFMVIDEEDKIYFRDSLKPHRGEWMDS</sequence>
<reference evidence="1 2" key="1">
    <citation type="submission" date="2018-07" db="EMBL/GenBank/DDBJ databases">
        <title>Oceanihabitans testaceum sp. nov., isolated from marine sediment.</title>
        <authorList>
            <person name="Li C.-M."/>
        </authorList>
    </citation>
    <scope>NUCLEOTIDE SEQUENCE [LARGE SCALE GENOMIC DNA]</scope>
    <source>
        <strain evidence="1 2">S9-10</strain>
    </source>
</reference>
<dbReference type="OrthoDB" id="1445783at2"/>
<accession>A0A368P332</accession>
<name>A0A368P332_9FLAO</name>
<dbReference type="Proteomes" id="UP000252249">
    <property type="component" value="Unassembled WGS sequence"/>
</dbReference>
<dbReference type="AlphaFoldDB" id="A0A368P332"/>
<gene>
    <name evidence="1" type="ORF">DU428_10305</name>
</gene>
<keyword evidence="2" id="KW-1185">Reference proteome</keyword>
<dbReference type="EMBL" id="QPIG01000004">
    <property type="protein sequence ID" value="RCU56938.1"/>
    <property type="molecule type" value="Genomic_DNA"/>
</dbReference>